<dbReference type="PROSITE" id="PS00108">
    <property type="entry name" value="PROTEIN_KINASE_ST"/>
    <property type="match status" value="1"/>
</dbReference>
<accession>A0A1L0DNA3</accession>
<feature type="compositionally biased region" description="Polar residues" evidence="6">
    <location>
        <begin position="754"/>
        <end position="775"/>
    </location>
</feature>
<dbReference type="PROSITE" id="PS50011">
    <property type="entry name" value="PROTEIN_KINASE_DOM"/>
    <property type="match status" value="1"/>
</dbReference>
<evidence type="ECO:0000313" key="9">
    <source>
        <dbReference type="Proteomes" id="UP000182334"/>
    </source>
</evidence>
<dbReference type="STRING" id="45354.A0A1L0DNA3"/>
<evidence type="ECO:0000313" key="8">
    <source>
        <dbReference type="EMBL" id="SGZ57336.1"/>
    </source>
</evidence>
<feature type="compositionally biased region" description="Acidic residues" evidence="6">
    <location>
        <begin position="735"/>
        <end position="745"/>
    </location>
</feature>
<feature type="domain" description="Protein kinase" evidence="7">
    <location>
        <begin position="935"/>
        <end position="1199"/>
    </location>
</feature>
<dbReference type="Gene3D" id="1.10.510.10">
    <property type="entry name" value="Transferase(Phosphotransferase) domain 1"/>
    <property type="match status" value="1"/>
</dbReference>
<keyword evidence="4 5" id="KW-0067">ATP-binding</keyword>
<keyword evidence="3" id="KW-0418">Kinase</keyword>
<dbReference type="Proteomes" id="UP000182334">
    <property type="component" value="Chromosome VI"/>
</dbReference>
<dbReference type="InterPro" id="IPR017441">
    <property type="entry name" value="Protein_kinase_ATP_BS"/>
</dbReference>
<feature type="compositionally biased region" description="Polar residues" evidence="6">
    <location>
        <begin position="629"/>
        <end position="656"/>
    </location>
</feature>
<evidence type="ECO:0000256" key="5">
    <source>
        <dbReference type="PROSITE-ProRule" id="PRU10141"/>
    </source>
</evidence>
<dbReference type="OrthoDB" id="266718at2759"/>
<feature type="region of interest" description="Disordered" evidence="6">
    <location>
        <begin position="100"/>
        <end position="172"/>
    </location>
</feature>
<sequence length="1229" mass="136705">MGSVLAWLDYHGFNESWKETFRRNEISGNRFLELGNYNSESAVWQLISQSLGSDGHNSVVDRFLLLLKAELDSLPQPSPANLGFDSEHLAKAENRKSSSALWTSSSNVTSGMKPRPYSYIDPSSMKASKETSHSHKFFRKHRRNSSTDSGKDSPLSSTSLQSKGFDYNPSKKPLEQKGLLDLNFSNTAGSRKSGIFSTLRKYGGEKAAGIVKQVNSLATKTNNRKSTASFTSLSKKAESPFKNVSRAELENQLKVYDETTSPKSAKSFIAIAGEETAASSIESKLSSRSASGETKKEAIHPRYYPLPRVVQPNYQKLIMVTRDNCTFVPASLDQLEITNVALLKKKLFKALDIIDVGTITFHLTDFNANPGEAMDNEVLLLAVKQDFFVKIKVTQNINSPFGTGTFSSTSSDSKSFDTSGEHNGKIYPATPQYMLQDSHDKNVDYLNFKDQPPLTKIPETLTTNNSHQPTDTMPEYAPFKLSIPQNKKVSALKQTAQHRALPLLNTAAVNRSTEHPKPVVDNSGSFSVVRKEGREIDFDKRRQVATDSKAPRLIPNIYSSSMSDSAVSPISASTIRALKDENLPPSPATGILRPNVLKDDISRTSSQGSDVEKNANIVAKRKAPPPPSKSNSLNTKLSMSSLRSLPAPSTRSDVSYLGASNNSIFISSKRDSQRRMSRSSAFSENKIDFGDVPEFVESSFTRSGLSNDNDDDDSFFVKPLMIHSSRESSGHKNDENEDDDDEGDEFFMKKPSKSNRQQAETPTPQGSGRTPSVLSRMNVRPPVEEVYNNLEKYFPNTNLDKPILDASTEVSKTNAQKQTSRKHSISRTFSNANISPINPPEGVGEDEVSEGPKLRRRMKTIRIVANEARIKRLASQRAVNSRVAQVERASTPVSLHRTNTKLWGQKVVEVTSAEIDKGFVSRMRNPMGDFEEFAWIKGELIGRGSFGSVYLALNVTTGEMLAVKQVVVRNKGSEKSESLQALHKEVETMKDLDHLNIVQYLGFEQKDNTYSLFLEYVAGGSISSCLKSYGKFDEPLVKFITRQVLEGLRYLHSNGILHRDLKADNLLLEIDGTCKISDFGISKKSQDIYSNDAEMSMQGTIFWMAPEVIHSMVEDKKQGYSAKIDIWSLGCVMLEMFAGQRPWSNEAVVSAIYKIGKTKLAPPIPEELSAEAKDFLNRCFTIDSEKRPTAEDLLEHQFMSIDAKYSFQETKLGQTIKFSSRKTMMPNRR</sequence>
<reference evidence="8 9" key="1">
    <citation type="submission" date="2016-10" db="EMBL/GenBank/DDBJ databases">
        <authorList>
            <person name="de Groot N.N."/>
        </authorList>
    </citation>
    <scope>NUCLEOTIDE SEQUENCE [LARGE SCALE GENOMIC DNA]</scope>
    <source>
        <strain evidence="8 9">CBS 141442</strain>
    </source>
</reference>
<name>A0A1L0DNA3_9ASCO</name>
<dbReference type="GO" id="GO:0004672">
    <property type="term" value="F:protein kinase activity"/>
    <property type="evidence" value="ECO:0007669"/>
    <property type="project" value="InterPro"/>
</dbReference>
<dbReference type="SUPFAM" id="SSF56112">
    <property type="entry name" value="Protein kinase-like (PK-like)"/>
    <property type="match status" value="1"/>
</dbReference>
<dbReference type="InterPro" id="IPR050538">
    <property type="entry name" value="MAP_kinase_kinase_kinase"/>
</dbReference>
<feature type="compositionally biased region" description="Basic residues" evidence="6">
    <location>
        <begin position="134"/>
        <end position="144"/>
    </location>
</feature>
<dbReference type="GO" id="GO:0005524">
    <property type="term" value="F:ATP binding"/>
    <property type="evidence" value="ECO:0007669"/>
    <property type="project" value="UniProtKB-UniRule"/>
</dbReference>
<dbReference type="InterPro" id="IPR011009">
    <property type="entry name" value="Kinase-like_dom_sf"/>
</dbReference>
<dbReference type="EMBL" id="LT635761">
    <property type="protein sequence ID" value="SGZ57336.1"/>
    <property type="molecule type" value="Genomic_DNA"/>
</dbReference>
<dbReference type="SMART" id="SM00220">
    <property type="entry name" value="S_TKc"/>
    <property type="match status" value="1"/>
</dbReference>
<evidence type="ECO:0000256" key="2">
    <source>
        <dbReference type="ARBA" id="ARBA00022741"/>
    </source>
</evidence>
<evidence type="ECO:0000256" key="4">
    <source>
        <dbReference type="ARBA" id="ARBA00022840"/>
    </source>
</evidence>
<dbReference type="AlphaFoldDB" id="A0A1L0DNA3"/>
<keyword evidence="2 5" id="KW-0547">Nucleotide-binding</keyword>
<evidence type="ECO:0000259" key="7">
    <source>
        <dbReference type="PROSITE" id="PS50011"/>
    </source>
</evidence>
<proteinExistence type="predicted"/>
<feature type="region of interest" description="Disordered" evidence="6">
    <location>
        <begin position="812"/>
        <end position="854"/>
    </location>
</feature>
<dbReference type="GO" id="GO:0030447">
    <property type="term" value="P:filamentous growth"/>
    <property type="evidence" value="ECO:0007669"/>
    <property type="project" value="UniProtKB-ARBA"/>
</dbReference>
<protein>
    <submittedName>
        <fullName evidence="8">CIC11C00000001074</fullName>
    </submittedName>
</protein>
<dbReference type="PROSITE" id="PS00107">
    <property type="entry name" value="PROTEIN_KINASE_ATP"/>
    <property type="match status" value="1"/>
</dbReference>
<feature type="compositionally biased region" description="Polar residues" evidence="6">
    <location>
        <begin position="100"/>
        <end position="110"/>
    </location>
</feature>
<dbReference type="InterPro" id="IPR008271">
    <property type="entry name" value="Ser/Thr_kinase_AS"/>
</dbReference>
<dbReference type="PANTHER" id="PTHR48016">
    <property type="entry name" value="MAP KINASE KINASE KINASE SSK2-RELATED-RELATED"/>
    <property type="match status" value="1"/>
</dbReference>
<dbReference type="FunFam" id="1.10.510.10:FF:000182">
    <property type="entry name" value="MAP kinase kinase kinase mkh1"/>
    <property type="match status" value="1"/>
</dbReference>
<evidence type="ECO:0000256" key="3">
    <source>
        <dbReference type="ARBA" id="ARBA00022777"/>
    </source>
</evidence>
<dbReference type="PANTHER" id="PTHR48016:SF48">
    <property type="entry name" value="SERINE_THREONINE-PROTEIN KINASE BCK1_SLK1_SSP31"/>
    <property type="match status" value="1"/>
</dbReference>
<feature type="binding site" evidence="5">
    <location>
        <position position="964"/>
    </location>
    <ligand>
        <name>ATP</name>
        <dbReference type="ChEBI" id="CHEBI:30616"/>
    </ligand>
</feature>
<organism evidence="8 9">
    <name type="scientific">Sungouiella intermedia</name>
    <dbReference type="NCBI Taxonomy" id="45354"/>
    <lineage>
        <taxon>Eukaryota</taxon>
        <taxon>Fungi</taxon>
        <taxon>Dikarya</taxon>
        <taxon>Ascomycota</taxon>
        <taxon>Saccharomycotina</taxon>
        <taxon>Pichiomycetes</taxon>
        <taxon>Metschnikowiaceae</taxon>
        <taxon>Sungouiella</taxon>
    </lineage>
</organism>
<dbReference type="InterPro" id="IPR000719">
    <property type="entry name" value="Prot_kinase_dom"/>
</dbReference>
<feature type="region of interest" description="Disordered" evidence="6">
    <location>
        <begin position="723"/>
        <end position="778"/>
    </location>
</feature>
<keyword evidence="1" id="KW-0808">Transferase</keyword>
<dbReference type="GO" id="GO:0000165">
    <property type="term" value="P:MAPK cascade"/>
    <property type="evidence" value="ECO:0007669"/>
    <property type="project" value="UniProtKB-ARBA"/>
</dbReference>
<feature type="compositionally biased region" description="Polar residues" evidence="6">
    <location>
        <begin position="826"/>
        <end position="836"/>
    </location>
</feature>
<gene>
    <name evidence="8" type="ORF">SAMEA4029010_CIC11G00000001074</name>
</gene>
<feature type="region of interest" description="Disordered" evidence="6">
    <location>
        <begin position="581"/>
        <end position="656"/>
    </location>
</feature>
<keyword evidence="9" id="KW-1185">Reference proteome</keyword>
<feature type="compositionally biased region" description="Basic and acidic residues" evidence="6">
    <location>
        <begin position="724"/>
        <end position="734"/>
    </location>
</feature>
<dbReference type="Pfam" id="PF00069">
    <property type="entry name" value="Pkinase"/>
    <property type="match status" value="1"/>
</dbReference>
<evidence type="ECO:0000256" key="6">
    <source>
        <dbReference type="SAM" id="MobiDB-lite"/>
    </source>
</evidence>
<evidence type="ECO:0000256" key="1">
    <source>
        <dbReference type="ARBA" id="ARBA00022679"/>
    </source>
</evidence>